<dbReference type="PATRIC" id="fig|1612624.7.peg.3863"/>
<sequence>MGNTTNSFVLSADGIEVTLDLDVGHISSFIVRRYGRTFSPFHRAPWIDEPLDASTPPHLQRLSIDFFCAPFGQSDVESAPAHGWSANAPWVLTDLERLPNGSRATFVLSRTIMSATLTKTCTVKDGHPFLYQSHRFDGGIGRLPVAYHAMVDLPHGGILSVSPKIRAETMPDRLETDDIKGRSILAYPASSDDLRTFPREDGGVSDLLRYPLDDRHVDLVMLHEQPSNPLGWAIAARPVERDMAIVLKPPGVLPSTVLWYSNGGRHYAPWNGRHHGVLGIEEARTFFGYGHKASIAPNALSGSGIETSLSVVETREVRTVIGAVEMLADGLVRSITPGNDTLQITGGKGETIDIPFDTAFLFEA</sequence>
<evidence type="ECO:0000313" key="1">
    <source>
        <dbReference type="EMBL" id="OBZ92133.1"/>
    </source>
</evidence>
<comment type="caution">
    <text evidence="1">The sequence shown here is derived from an EMBL/GenBank/DDBJ whole genome shotgun (WGS) entry which is preliminary data.</text>
</comment>
<keyword evidence="2" id="KW-1185">Reference proteome</keyword>
<reference evidence="1 2" key="1">
    <citation type="journal article" date="2016" name="Syst. Appl. Microbiol.">
        <title>Pararhizobium polonicum sp. nov. isolated from tumors on stone fruit rootstocks.</title>
        <authorList>
            <person name="Pulawska J."/>
            <person name="Kuzmanovic N."/>
            <person name="Willems A."/>
            <person name="Pothier J.F."/>
        </authorList>
    </citation>
    <scope>NUCLEOTIDE SEQUENCE [LARGE SCALE GENOMIC DNA]</scope>
    <source>
        <strain evidence="1 2">F5.1</strain>
    </source>
</reference>
<accession>A0A1C7NT21</accession>
<dbReference type="AlphaFoldDB" id="A0A1C7NT21"/>
<dbReference type="STRING" id="1612624.ADU59_28425"/>
<evidence type="ECO:0000313" key="2">
    <source>
        <dbReference type="Proteomes" id="UP000093111"/>
    </source>
</evidence>
<organism evidence="1 2">
    <name type="scientific">Pararhizobium polonicum</name>
    <dbReference type="NCBI Taxonomy" id="1612624"/>
    <lineage>
        <taxon>Bacteria</taxon>
        <taxon>Pseudomonadati</taxon>
        <taxon>Pseudomonadota</taxon>
        <taxon>Alphaproteobacteria</taxon>
        <taxon>Hyphomicrobiales</taxon>
        <taxon>Rhizobiaceae</taxon>
        <taxon>Rhizobium/Agrobacterium group</taxon>
        <taxon>Pararhizobium</taxon>
    </lineage>
</organism>
<protein>
    <submittedName>
        <fullName evidence="1">Uncharacterized protein</fullName>
    </submittedName>
</protein>
<dbReference type="OrthoDB" id="7335506at2"/>
<dbReference type="RefSeq" id="WP_068959034.1">
    <property type="nucleotide sequence ID" value="NZ_LGLV01000023.1"/>
</dbReference>
<dbReference type="EMBL" id="LGLV01000023">
    <property type="protein sequence ID" value="OBZ92133.1"/>
    <property type="molecule type" value="Genomic_DNA"/>
</dbReference>
<gene>
    <name evidence="1" type="ORF">ADU59_28425</name>
</gene>
<proteinExistence type="predicted"/>
<name>A0A1C7NT21_9HYPH</name>
<dbReference type="Proteomes" id="UP000093111">
    <property type="component" value="Unassembled WGS sequence"/>
</dbReference>